<dbReference type="EMBL" id="JH993003">
    <property type="protein sequence ID" value="EKX44682.1"/>
    <property type="molecule type" value="Genomic_DNA"/>
</dbReference>
<sequence>MSIRMRRQSPRKELHAVDSSSPGPGMYNVGTDRDIGRTKSRMQEWKSPMRKVEWFLRKTESADVSFPQMMDHNGIARLSADDLIVCRMRITVMIIHLPISRAALIWTGQDDHQVGATAQNDDGDEEQSLTPDVLGRQEAVGENQLSGCWTVLGESREFQSFSLVCFCRQIFQVIPPYFASYNLGPGSYVVQDDREIGKTKSRMQEWYDTEVNVREVAAERDELVQQDERCSFRLVRLLALEVR</sequence>
<dbReference type="KEGG" id="gtt:GUITHDRAFT_139609"/>
<dbReference type="HOGENOM" id="CLU_1144395_0_0_1"/>
<name>L1J8M0_GUITC</name>
<evidence type="ECO:0000313" key="4">
    <source>
        <dbReference type="Proteomes" id="UP000011087"/>
    </source>
</evidence>
<dbReference type="PaxDb" id="55529-EKX44682"/>
<organism evidence="2">
    <name type="scientific">Guillardia theta (strain CCMP2712)</name>
    <name type="common">Cryptophyte</name>
    <dbReference type="NCBI Taxonomy" id="905079"/>
    <lineage>
        <taxon>Eukaryota</taxon>
        <taxon>Cryptophyceae</taxon>
        <taxon>Pyrenomonadales</taxon>
        <taxon>Geminigeraceae</taxon>
        <taxon>Guillardia</taxon>
    </lineage>
</organism>
<dbReference type="EnsemblProtists" id="EKX44682">
    <property type="protein sequence ID" value="EKX44682"/>
    <property type="gene ID" value="GUITHDRAFT_139609"/>
</dbReference>
<reference evidence="4" key="2">
    <citation type="submission" date="2012-11" db="EMBL/GenBank/DDBJ databases">
        <authorList>
            <person name="Kuo A."/>
            <person name="Curtis B.A."/>
            <person name="Tanifuji G."/>
            <person name="Burki F."/>
            <person name="Gruber A."/>
            <person name="Irimia M."/>
            <person name="Maruyama S."/>
            <person name="Arias M.C."/>
            <person name="Ball S.G."/>
            <person name="Gile G.H."/>
            <person name="Hirakawa Y."/>
            <person name="Hopkins J.F."/>
            <person name="Rensing S.A."/>
            <person name="Schmutz J."/>
            <person name="Symeonidi A."/>
            <person name="Elias M."/>
            <person name="Eveleigh R.J."/>
            <person name="Herman E.K."/>
            <person name="Klute M.J."/>
            <person name="Nakayama T."/>
            <person name="Obornik M."/>
            <person name="Reyes-Prieto A."/>
            <person name="Armbrust E.V."/>
            <person name="Aves S.J."/>
            <person name="Beiko R.G."/>
            <person name="Coutinho P."/>
            <person name="Dacks J.B."/>
            <person name="Durnford D.G."/>
            <person name="Fast N.M."/>
            <person name="Green B.R."/>
            <person name="Grisdale C."/>
            <person name="Hempe F."/>
            <person name="Henrissat B."/>
            <person name="Hoppner M.P."/>
            <person name="Ishida K.-I."/>
            <person name="Kim E."/>
            <person name="Koreny L."/>
            <person name="Kroth P.G."/>
            <person name="Liu Y."/>
            <person name="Malik S.-B."/>
            <person name="Maier U.G."/>
            <person name="McRose D."/>
            <person name="Mock T."/>
            <person name="Neilson J.A."/>
            <person name="Onodera N.T."/>
            <person name="Poole A.M."/>
            <person name="Pritham E.J."/>
            <person name="Richards T.A."/>
            <person name="Rocap G."/>
            <person name="Roy S.W."/>
            <person name="Sarai C."/>
            <person name="Schaack S."/>
            <person name="Shirato S."/>
            <person name="Slamovits C.H."/>
            <person name="Spencer D.F."/>
            <person name="Suzuki S."/>
            <person name="Worden A.Z."/>
            <person name="Zauner S."/>
            <person name="Barry K."/>
            <person name="Bell C."/>
            <person name="Bharti A.K."/>
            <person name="Crow J.A."/>
            <person name="Grimwood J."/>
            <person name="Kramer R."/>
            <person name="Lindquist E."/>
            <person name="Lucas S."/>
            <person name="Salamov A."/>
            <person name="McFadden G.I."/>
            <person name="Lane C.E."/>
            <person name="Keeling P.J."/>
            <person name="Gray M.W."/>
            <person name="Grigoriev I.V."/>
            <person name="Archibald J.M."/>
        </authorList>
    </citation>
    <scope>NUCLEOTIDE SEQUENCE</scope>
    <source>
        <strain evidence="4">CCMP2712</strain>
    </source>
</reference>
<dbReference type="AlphaFoldDB" id="L1J8M0"/>
<gene>
    <name evidence="2" type="ORF">GUITHDRAFT_139609</name>
</gene>
<keyword evidence="4" id="KW-1185">Reference proteome</keyword>
<dbReference type="RefSeq" id="XP_005831662.1">
    <property type="nucleotide sequence ID" value="XM_005831605.1"/>
</dbReference>
<proteinExistence type="predicted"/>
<dbReference type="Proteomes" id="UP000011087">
    <property type="component" value="Unassembled WGS sequence"/>
</dbReference>
<feature type="compositionally biased region" description="Basic and acidic residues" evidence="1">
    <location>
        <begin position="31"/>
        <end position="43"/>
    </location>
</feature>
<evidence type="ECO:0000256" key="1">
    <source>
        <dbReference type="SAM" id="MobiDB-lite"/>
    </source>
</evidence>
<evidence type="ECO:0000313" key="2">
    <source>
        <dbReference type="EMBL" id="EKX44682.1"/>
    </source>
</evidence>
<feature type="region of interest" description="Disordered" evidence="1">
    <location>
        <begin position="1"/>
        <end position="43"/>
    </location>
</feature>
<protein>
    <submittedName>
        <fullName evidence="2 3">Uncharacterized protein</fullName>
    </submittedName>
</protein>
<evidence type="ECO:0000313" key="3">
    <source>
        <dbReference type="EnsemblProtists" id="EKX44682"/>
    </source>
</evidence>
<dbReference type="GeneID" id="17301396"/>
<reference evidence="2 4" key="1">
    <citation type="journal article" date="2012" name="Nature">
        <title>Algal genomes reveal evolutionary mosaicism and the fate of nucleomorphs.</title>
        <authorList>
            <consortium name="DOE Joint Genome Institute"/>
            <person name="Curtis B.A."/>
            <person name="Tanifuji G."/>
            <person name="Burki F."/>
            <person name="Gruber A."/>
            <person name="Irimia M."/>
            <person name="Maruyama S."/>
            <person name="Arias M.C."/>
            <person name="Ball S.G."/>
            <person name="Gile G.H."/>
            <person name="Hirakawa Y."/>
            <person name="Hopkins J.F."/>
            <person name="Kuo A."/>
            <person name="Rensing S.A."/>
            <person name="Schmutz J."/>
            <person name="Symeonidi A."/>
            <person name="Elias M."/>
            <person name="Eveleigh R.J."/>
            <person name="Herman E.K."/>
            <person name="Klute M.J."/>
            <person name="Nakayama T."/>
            <person name="Obornik M."/>
            <person name="Reyes-Prieto A."/>
            <person name="Armbrust E.V."/>
            <person name="Aves S.J."/>
            <person name="Beiko R.G."/>
            <person name="Coutinho P."/>
            <person name="Dacks J.B."/>
            <person name="Durnford D.G."/>
            <person name="Fast N.M."/>
            <person name="Green B.R."/>
            <person name="Grisdale C.J."/>
            <person name="Hempel F."/>
            <person name="Henrissat B."/>
            <person name="Hoppner M.P."/>
            <person name="Ishida K."/>
            <person name="Kim E."/>
            <person name="Koreny L."/>
            <person name="Kroth P.G."/>
            <person name="Liu Y."/>
            <person name="Malik S.B."/>
            <person name="Maier U.G."/>
            <person name="McRose D."/>
            <person name="Mock T."/>
            <person name="Neilson J.A."/>
            <person name="Onodera N.T."/>
            <person name="Poole A.M."/>
            <person name="Pritham E.J."/>
            <person name="Richards T.A."/>
            <person name="Rocap G."/>
            <person name="Roy S.W."/>
            <person name="Sarai C."/>
            <person name="Schaack S."/>
            <person name="Shirato S."/>
            <person name="Slamovits C.H."/>
            <person name="Spencer D.F."/>
            <person name="Suzuki S."/>
            <person name="Worden A.Z."/>
            <person name="Zauner S."/>
            <person name="Barry K."/>
            <person name="Bell C."/>
            <person name="Bharti A.K."/>
            <person name="Crow J.A."/>
            <person name="Grimwood J."/>
            <person name="Kramer R."/>
            <person name="Lindquist E."/>
            <person name="Lucas S."/>
            <person name="Salamov A."/>
            <person name="McFadden G.I."/>
            <person name="Lane C.E."/>
            <person name="Keeling P.J."/>
            <person name="Gray M.W."/>
            <person name="Grigoriev I.V."/>
            <person name="Archibald J.M."/>
        </authorList>
    </citation>
    <scope>NUCLEOTIDE SEQUENCE</scope>
    <source>
        <strain evidence="2 4">CCMP2712</strain>
    </source>
</reference>
<accession>L1J8M0</accession>
<reference evidence="3" key="3">
    <citation type="submission" date="2016-03" db="UniProtKB">
        <authorList>
            <consortium name="EnsemblProtists"/>
        </authorList>
    </citation>
    <scope>IDENTIFICATION</scope>
</reference>